<sequence>MGEDEPVAKRACLGCEDDYFMDVYSFVQPGQKSQLCLYLTKGGGKGRQAFLQEEQSRLGMMRVHVNKFCLKEKEAWLIIAAKMDEDEPVAKRACLGCEDDYIMDMYSLVQPGQQSQLYLYLTKSGGQGRKTFLQEEQSRLGMMRVHVDRLCMKEKEARSIIAELKTGDFGAVKRIERIKIDQFTLPEKLTYTLPHGRVASLKISVKLTSERDELLLETEQLEVNLPSTHLIETKPAVEHGNNPE</sequence>
<accession>A0A3M6TG88</accession>
<name>A0A3M6TG88_POCDA</name>
<protein>
    <submittedName>
        <fullName evidence="1">Uncharacterized protein</fullName>
    </submittedName>
</protein>
<dbReference type="EMBL" id="RCHS01003672">
    <property type="protein sequence ID" value="RMX40224.1"/>
    <property type="molecule type" value="Genomic_DNA"/>
</dbReference>
<feature type="non-terminal residue" evidence="1">
    <location>
        <position position="244"/>
    </location>
</feature>
<dbReference type="Proteomes" id="UP000275408">
    <property type="component" value="Unassembled WGS sequence"/>
</dbReference>
<keyword evidence="2" id="KW-1185">Reference proteome</keyword>
<organism evidence="1 2">
    <name type="scientific">Pocillopora damicornis</name>
    <name type="common">Cauliflower coral</name>
    <name type="synonym">Millepora damicornis</name>
    <dbReference type="NCBI Taxonomy" id="46731"/>
    <lineage>
        <taxon>Eukaryota</taxon>
        <taxon>Metazoa</taxon>
        <taxon>Cnidaria</taxon>
        <taxon>Anthozoa</taxon>
        <taxon>Hexacorallia</taxon>
        <taxon>Scleractinia</taxon>
        <taxon>Astrocoeniina</taxon>
        <taxon>Pocilloporidae</taxon>
        <taxon>Pocillopora</taxon>
    </lineage>
</organism>
<comment type="caution">
    <text evidence="1">The sequence shown here is derived from an EMBL/GenBank/DDBJ whole genome shotgun (WGS) entry which is preliminary data.</text>
</comment>
<dbReference type="OrthoDB" id="5983220at2759"/>
<gene>
    <name evidence="1" type="ORF">pdam_00014347</name>
</gene>
<evidence type="ECO:0000313" key="1">
    <source>
        <dbReference type="EMBL" id="RMX40224.1"/>
    </source>
</evidence>
<dbReference type="AlphaFoldDB" id="A0A3M6TG88"/>
<proteinExistence type="predicted"/>
<evidence type="ECO:0000313" key="2">
    <source>
        <dbReference type="Proteomes" id="UP000275408"/>
    </source>
</evidence>
<reference evidence="1 2" key="1">
    <citation type="journal article" date="2018" name="Sci. Rep.">
        <title>Comparative analysis of the Pocillopora damicornis genome highlights role of immune system in coral evolution.</title>
        <authorList>
            <person name="Cunning R."/>
            <person name="Bay R.A."/>
            <person name="Gillette P."/>
            <person name="Baker A.C."/>
            <person name="Traylor-Knowles N."/>
        </authorList>
    </citation>
    <scope>NUCLEOTIDE SEQUENCE [LARGE SCALE GENOMIC DNA]</scope>
    <source>
        <strain evidence="1">RSMAS</strain>
        <tissue evidence="1">Whole animal</tissue>
    </source>
</reference>